<evidence type="ECO:0000256" key="3">
    <source>
        <dbReference type="ARBA" id="ARBA00022989"/>
    </source>
</evidence>
<keyword evidence="7" id="KW-0675">Receptor</keyword>
<dbReference type="InterPro" id="IPR019427">
    <property type="entry name" value="7TM_GPCR_serpentine_rcpt_Srw"/>
</dbReference>
<evidence type="ECO:0000256" key="2">
    <source>
        <dbReference type="ARBA" id="ARBA00022692"/>
    </source>
</evidence>
<dbReference type="Proteomes" id="UP000735302">
    <property type="component" value="Unassembled WGS sequence"/>
</dbReference>
<dbReference type="PROSITE" id="PS50262">
    <property type="entry name" value="G_PROTEIN_RECEP_F1_2"/>
    <property type="match status" value="1"/>
</dbReference>
<keyword evidence="2 5" id="KW-0812">Transmembrane</keyword>
<dbReference type="Gene3D" id="1.20.1070.10">
    <property type="entry name" value="Rhodopsin 7-helix transmembrane proteins"/>
    <property type="match status" value="1"/>
</dbReference>
<dbReference type="Pfam" id="PF10324">
    <property type="entry name" value="7TM_GPCR_Srw"/>
    <property type="match status" value="1"/>
</dbReference>
<protein>
    <submittedName>
        <fullName evidence="7">Neuromedin-u receptor 1</fullName>
    </submittedName>
</protein>
<feature type="domain" description="G-protein coupled receptors family 1 profile" evidence="6">
    <location>
        <begin position="1"/>
        <end position="132"/>
    </location>
</feature>
<evidence type="ECO:0000259" key="6">
    <source>
        <dbReference type="PROSITE" id="PS50262"/>
    </source>
</evidence>
<dbReference type="InterPro" id="IPR017452">
    <property type="entry name" value="GPCR_Rhodpsn_7TM"/>
</dbReference>
<feature type="transmembrane region" description="Helical" evidence="5">
    <location>
        <begin position="73"/>
        <end position="98"/>
    </location>
</feature>
<evidence type="ECO:0000256" key="5">
    <source>
        <dbReference type="SAM" id="Phobius"/>
    </source>
</evidence>
<dbReference type="EMBL" id="BLXT01002259">
    <property type="protein sequence ID" value="GFN92656.1"/>
    <property type="molecule type" value="Genomic_DNA"/>
</dbReference>
<keyword evidence="3 5" id="KW-1133">Transmembrane helix</keyword>
<evidence type="ECO:0000256" key="1">
    <source>
        <dbReference type="ARBA" id="ARBA00004370"/>
    </source>
</evidence>
<comment type="caution">
    <text evidence="7">The sequence shown here is derived from an EMBL/GenBank/DDBJ whole genome shotgun (WGS) entry which is preliminary data.</text>
</comment>
<evidence type="ECO:0000313" key="7">
    <source>
        <dbReference type="EMBL" id="GFN92656.1"/>
    </source>
</evidence>
<sequence length="152" mass="17523">MVPLQTQLRYITQRALLAYYGTYLHFTTLIAVWICTVFLAVGLKTTAKIRKNNFKNFNAQQDRKNERRVIKTVFLLAVTYLACSTPTAATMLVPHFVLEFETSRGLARISRVCHMLSGLMNQINSNANLFIFIYMGSKFRETFLRLFGRKSP</sequence>
<keyword evidence="8" id="KW-1185">Reference proteome</keyword>
<dbReference type="PANTHER" id="PTHR22751">
    <property type="entry name" value="G-PROTEIN COUPLED RECEPTOR-RELATED"/>
    <property type="match status" value="1"/>
</dbReference>
<dbReference type="GO" id="GO:0016020">
    <property type="term" value="C:membrane"/>
    <property type="evidence" value="ECO:0007669"/>
    <property type="project" value="UniProtKB-SubCell"/>
</dbReference>
<keyword evidence="4 5" id="KW-0472">Membrane</keyword>
<organism evidence="7 8">
    <name type="scientific">Plakobranchus ocellatus</name>
    <dbReference type="NCBI Taxonomy" id="259542"/>
    <lineage>
        <taxon>Eukaryota</taxon>
        <taxon>Metazoa</taxon>
        <taxon>Spiralia</taxon>
        <taxon>Lophotrochozoa</taxon>
        <taxon>Mollusca</taxon>
        <taxon>Gastropoda</taxon>
        <taxon>Heterobranchia</taxon>
        <taxon>Euthyneura</taxon>
        <taxon>Panpulmonata</taxon>
        <taxon>Sacoglossa</taxon>
        <taxon>Placobranchoidea</taxon>
        <taxon>Plakobranchidae</taxon>
        <taxon>Plakobranchus</taxon>
    </lineage>
</organism>
<feature type="transmembrane region" description="Helical" evidence="5">
    <location>
        <begin position="20"/>
        <end position="43"/>
    </location>
</feature>
<evidence type="ECO:0000256" key="4">
    <source>
        <dbReference type="ARBA" id="ARBA00023136"/>
    </source>
</evidence>
<name>A0AAV3ZBN2_9GAST</name>
<accession>A0AAV3ZBN2</accession>
<dbReference type="AlphaFoldDB" id="A0AAV3ZBN2"/>
<reference evidence="7 8" key="1">
    <citation type="journal article" date="2021" name="Elife">
        <title>Chloroplast acquisition without the gene transfer in kleptoplastic sea slugs, Plakobranchus ocellatus.</title>
        <authorList>
            <person name="Maeda T."/>
            <person name="Takahashi S."/>
            <person name="Yoshida T."/>
            <person name="Shimamura S."/>
            <person name="Takaki Y."/>
            <person name="Nagai Y."/>
            <person name="Toyoda A."/>
            <person name="Suzuki Y."/>
            <person name="Arimoto A."/>
            <person name="Ishii H."/>
            <person name="Satoh N."/>
            <person name="Nishiyama T."/>
            <person name="Hasebe M."/>
            <person name="Maruyama T."/>
            <person name="Minagawa J."/>
            <person name="Obokata J."/>
            <person name="Shigenobu S."/>
        </authorList>
    </citation>
    <scope>NUCLEOTIDE SEQUENCE [LARGE SCALE GENOMIC DNA]</scope>
</reference>
<dbReference type="GO" id="GO:0008528">
    <property type="term" value="F:G protein-coupled peptide receptor activity"/>
    <property type="evidence" value="ECO:0007669"/>
    <property type="project" value="InterPro"/>
</dbReference>
<comment type="subcellular location">
    <subcellularLocation>
        <location evidence="1">Membrane</location>
    </subcellularLocation>
</comment>
<gene>
    <name evidence="7" type="ORF">PoB_001916200</name>
</gene>
<evidence type="ECO:0000313" key="8">
    <source>
        <dbReference type="Proteomes" id="UP000735302"/>
    </source>
</evidence>
<dbReference type="SUPFAM" id="SSF81321">
    <property type="entry name" value="Family A G protein-coupled receptor-like"/>
    <property type="match status" value="1"/>
</dbReference>
<proteinExistence type="predicted"/>